<organism evidence="3">
    <name type="scientific">Cupriavidus oxalaticus</name>
    <dbReference type="NCBI Taxonomy" id="96344"/>
    <lineage>
        <taxon>Bacteria</taxon>
        <taxon>Pseudomonadati</taxon>
        <taxon>Pseudomonadota</taxon>
        <taxon>Betaproteobacteria</taxon>
        <taxon>Burkholderiales</taxon>
        <taxon>Burkholderiaceae</taxon>
        <taxon>Cupriavidus</taxon>
    </lineage>
</organism>
<accession>A0A375GK67</accession>
<evidence type="ECO:0000313" key="5">
    <source>
        <dbReference type="Proteomes" id="UP000623307"/>
    </source>
</evidence>
<evidence type="ECO:0000313" key="2">
    <source>
        <dbReference type="EMBL" id="QRQ91465.1"/>
    </source>
</evidence>
<dbReference type="OrthoDB" id="8965935at2"/>
<dbReference type="EMBL" id="CP032518">
    <property type="protein sequence ID" value="QEZ44201.1"/>
    <property type="molecule type" value="Genomic_DNA"/>
</dbReference>
<gene>
    <name evidence="3" type="ORF">CO2235_MP20094</name>
    <name evidence="1" type="ORF">D2917_08125</name>
    <name evidence="2" type="ORF">JTE92_00470</name>
</gene>
<dbReference type="Proteomes" id="UP000256862">
    <property type="component" value="Plasmid CO2235_mp"/>
</dbReference>
<name>A0A375GK67_9BURK</name>
<evidence type="ECO:0000313" key="3">
    <source>
        <dbReference type="EMBL" id="SPC19683.1"/>
    </source>
</evidence>
<evidence type="ECO:0000313" key="4">
    <source>
        <dbReference type="Proteomes" id="UP000325743"/>
    </source>
</evidence>
<dbReference type="GeneID" id="303487964"/>
<dbReference type="RefSeq" id="WP_063237737.1">
    <property type="nucleotide sequence ID" value="NZ_CP032518.1"/>
</dbReference>
<dbReference type="EMBL" id="OGUS01000137">
    <property type="protein sequence ID" value="SPC19683.1"/>
    <property type="molecule type" value="Genomic_DNA"/>
</dbReference>
<reference evidence="3" key="1">
    <citation type="submission" date="2018-01" db="EMBL/GenBank/DDBJ databases">
        <authorList>
            <person name="Clerissi C."/>
        </authorList>
    </citation>
    <scope>NUCLEOTIDE SEQUENCE</scope>
    <source>
        <strain evidence="3">Cupriavidus oxalaticus LMG 2235</strain>
    </source>
</reference>
<proteinExistence type="predicted"/>
<reference evidence="1 4" key="2">
    <citation type="submission" date="2018-09" db="EMBL/GenBank/DDBJ databases">
        <title>Complete genome sequence of Cupriavidus oxalaticus T2, a bacterium capable of phenol tolerance and degradation.</title>
        <authorList>
            <person name="Yan J."/>
        </authorList>
    </citation>
    <scope>NUCLEOTIDE SEQUENCE [LARGE SCALE GENOMIC DNA]</scope>
    <source>
        <strain evidence="1 4">T2</strain>
    </source>
</reference>
<dbReference type="Proteomes" id="UP000325743">
    <property type="component" value="Chromosome 1"/>
</dbReference>
<dbReference type="AlphaFoldDB" id="A0A375GK67"/>
<protein>
    <submittedName>
        <fullName evidence="3">Uncharacterized protein</fullName>
    </submittedName>
</protein>
<reference evidence="2 5" key="3">
    <citation type="submission" date="2021-02" db="EMBL/GenBank/DDBJ databases">
        <title>Complete Genome Sequence of Cupriavidus oxalaticus Strain Ox1, a Soil Oxalate-Degrading Species.</title>
        <authorList>
            <person name="Palmieri F."/>
            <person name="Udriet P."/>
            <person name="Deuasquier M."/>
            <person name="Beaudoing E."/>
            <person name="Johnson S.L."/>
            <person name="Davenport K.W."/>
            <person name="Chain P.S."/>
            <person name="Bindschedler S."/>
            <person name="Junier P."/>
        </authorList>
    </citation>
    <scope>NUCLEOTIDE SEQUENCE [LARGE SCALE GENOMIC DNA]</scope>
    <source>
        <strain evidence="2 5">Ox1</strain>
    </source>
</reference>
<dbReference type="EMBL" id="CP069811">
    <property type="protein sequence ID" value="QRQ91465.1"/>
    <property type="molecule type" value="Genomic_DNA"/>
</dbReference>
<evidence type="ECO:0000313" key="1">
    <source>
        <dbReference type="EMBL" id="QEZ44201.1"/>
    </source>
</evidence>
<dbReference type="Proteomes" id="UP000623307">
    <property type="component" value="Chromosome 1"/>
</dbReference>
<keyword evidence="5" id="KW-1185">Reference proteome</keyword>
<sequence>MERLTKPLSELKRLLSVYLRQEPGCHDCQLRAVCVHRPDHTGCNWSAEVDFPERTEADAIRHWRQARRVVMMVREQYNVAAGAGAGAAAPSRAAC</sequence>